<evidence type="ECO:0000256" key="3">
    <source>
        <dbReference type="ARBA" id="ARBA00022989"/>
    </source>
</evidence>
<dbReference type="AlphaFoldDB" id="A0A0H1RQF3"/>
<dbReference type="PATRIC" id="fig|1225564.3.peg.4202"/>
<dbReference type="InterPro" id="IPR052527">
    <property type="entry name" value="Metal_cation-efflux_comp"/>
</dbReference>
<keyword evidence="2 5" id="KW-0812">Transmembrane</keyword>
<comment type="caution">
    <text evidence="6">The sequence shown here is derived from an EMBL/GenBank/DDBJ whole genome shotgun (WGS) entry which is preliminary data.</text>
</comment>
<gene>
    <name evidence="6" type="ORF">AA309_01420</name>
</gene>
<dbReference type="STRING" id="1225564.AA309_01420"/>
<dbReference type="Pfam" id="PF04140">
    <property type="entry name" value="ICMT"/>
    <property type="match status" value="1"/>
</dbReference>
<feature type="transmembrane region" description="Helical" evidence="5">
    <location>
        <begin position="117"/>
        <end position="143"/>
    </location>
</feature>
<dbReference type="EMBL" id="LCYG01000004">
    <property type="protein sequence ID" value="KLK94887.1"/>
    <property type="molecule type" value="Genomic_DNA"/>
</dbReference>
<dbReference type="GO" id="GO:0016020">
    <property type="term" value="C:membrane"/>
    <property type="evidence" value="ECO:0007669"/>
    <property type="project" value="UniProtKB-SubCell"/>
</dbReference>
<dbReference type="Proteomes" id="UP000035489">
    <property type="component" value="Unassembled WGS sequence"/>
</dbReference>
<dbReference type="InterPro" id="IPR007269">
    <property type="entry name" value="ICMT_MeTrfase"/>
</dbReference>
<feature type="transmembrane region" description="Helical" evidence="5">
    <location>
        <begin position="66"/>
        <end position="85"/>
    </location>
</feature>
<evidence type="ECO:0000256" key="5">
    <source>
        <dbReference type="SAM" id="Phobius"/>
    </source>
</evidence>
<keyword evidence="4 5" id="KW-0472">Membrane</keyword>
<name>A0A0H1RQF3_9HYPH</name>
<proteinExistence type="predicted"/>
<dbReference type="OrthoDB" id="7203053at2"/>
<dbReference type="PANTHER" id="PTHR43847">
    <property type="entry name" value="BLL3993 PROTEIN"/>
    <property type="match status" value="1"/>
</dbReference>
<dbReference type="PANTHER" id="PTHR43847:SF1">
    <property type="entry name" value="BLL3993 PROTEIN"/>
    <property type="match status" value="1"/>
</dbReference>
<organism evidence="6 7">
    <name type="scientific">Microvirga vignae</name>
    <dbReference type="NCBI Taxonomy" id="1225564"/>
    <lineage>
        <taxon>Bacteria</taxon>
        <taxon>Pseudomonadati</taxon>
        <taxon>Pseudomonadota</taxon>
        <taxon>Alphaproteobacteria</taxon>
        <taxon>Hyphomicrobiales</taxon>
        <taxon>Methylobacteriaceae</taxon>
        <taxon>Microvirga</taxon>
    </lineage>
</organism>
<evidence type="ECO:0000256" key="4">
    <source>
        <dbReference type="ARBA" id="ARBA00023136"/>
    </source>
</evidence>
<accession>A0A0H1RQF3</accession>
<reference evidence="6 7" key="1">
    <citation type="submission" date="2015-05" db="EMBL/GenBank/DDBJ databases">
        <title>Draft genome sequence of Microvirga vignae strain BR3299, a novel nitrogen fixing bacteria isolated from Brazil semi-aired region.</title>
        <authorList>
            <person name="Zilli J.E."/>
            <person name="Passos S.R."/>
            <person name="Leite J."/>
            <person name="Baldani J.I."/>
            <person name="Xavier G.R."/>
            <person name="Rumjaneck N.G."/>
            <person name="Simoes-Araujo J.L."/>
        </authorList>
    </citation>
    <scope>NUCLEOTIDE SEQUENCE [LARGE SCALE GENOMIC DNA]</scope>
    <source>
        <strain evidence="6 7">BR3299</strain>
    </source>
</reference>
<sequence>MSLGLALLILVTLQRVGELAWARRNTRRLKARGAVEVASRHYCLIVLMHAAWLLGLWILAWDRPLVLGWAGVYVALQVARIWVLVSLGERWTTRIIVLPRTPLVRTGPYRFMNHPNYLLVAAEIAVLPLAFGLVGYAILFSLLNATVLAIRIRAETRALNELSQPQAT</sequence>
<dbReference type="GO" id="GO:0004671">
    <property type="term" value="F:protein C-terminal S-isoprenylcysteine carboxyl O-methyltransferase activity"/>
    <property type="evidence" value="ECO:0007669"/>
    <property type="project" value="InterPro"/>
</dbReference>
<dbReference type="RefSeq" id="WP_047187193.1">
    <property type="nucleotide sequence ID" value="NZ_LCYG01000004.1"/>
</dbReference>
<keyword evidence="7" id="KW-1185">Reference proteome</keyword>
<evidence type="ECO:0000313" key="6">
    <source>
        <dbReference type="EMBL" id="KLK94887.1"/>
    </source>
</evidence>
<dbReference type="Gene3D" id="1.20.120.1630">
    <property type="match status" value="1"/>
</dbReference>
<protein>
    <submittedName>
        <fullName evidence="6">Membrane protein</fullName>
    </submittedName>
</protein>
<evidence type="ECO:0000256" key="2">
    <source>
        <dbReference type="ARBA" id="ARBA00022692"/>
    </source>
</evidence>
<evidence type="ECO:0000313" key="7">
    <source>
        <dbReference type="Proteomes" id="UP000035489"/>
    </source>
</evidence>
<comment type="subcellular location">
    <subcellularLocation>
        <location evidence="1">Membrane</location>
        <topology evidence="1">Multi-pass membrane protein</topology>
    </subcellularLocation>
</comment>
<keyword evidence="3 5" id="KW-1133">Transmembrane helix</keyword>
<evidence type="ECO:0000256" key="1">
    <source>
        <dbReference type="ARBA" id="ARBA00004141"/>
    </source>
</evidence>
<feature type="transmembrane region" description="Helical" evidence="5">
    <location>
        <begin position="38"/>
        <end position="59"/>
    </location>
</feature>